<dbReference type="Pfam" id="PF02838">
    <property type="entry name" value="Glyco_hydro_20b"/>
    <property type="match status" value="1"/>
</dbReference>
<evidence type="ECO:0000256" key="6">
    <source>
        <dbReference type="ARBA" id="ARBA00030512"/>
    </source>
</evidence>
<accession>A0A2S2E2V9</accession>
<dbReference type="SUPFAM" id="SSF49384">
    <property type="entry name" value="Carbohydrate-binding domain"/>
    <property type="match status" value="1"/>
</dbReference>
<dbReference type="AlphaFoldDB" id="A0A2S2E2V9"/>
<dbReference type="InterPro" id="IPR013783">
    <property type="entry name" value="Ig-like_fold"/>
</dbReference>
<dbReference type="PANTHER" id="PTHR22600:SF57">
    <property type="entry name" value="BETA-N-ACETYLHEXOSAMINIDASE"/>
    <property type="match status" value="1"/>
</dbReference>
<dbReference type="EC" id="3.2.1.52" evidence="3"/>
<dbReference type="InterPro" id="IPR017853">
    <property type="entry name" value="GH"/>
</dbReference>
<comment type="catalytic activity">
    <reaction evidence="1">
        <text>Hydrolysis of terminal non-reducing N-acetyl-D-hexosamine residues in N-acetyl-beta-D-hexosaminides.</text>
        <dbReference type="EC" id="3.2.1.52"/>
    </reaction>
</comment>
<dbReference type="InterPro" id="IPR015883">
    <property type="entry name" value="Glyco_hydro_20_cat"/>
</dbReference>
<keyword evidence="4 10" id="KW-0378">Hydrolase</keyword>
<dbReference type="InterPro" id="IPR012291">
    <property type="entry name" value="CBM2_carb-bd_dom_sf"/>
</dbReference>
<dbReference type="EMBL" id="CP029347">
    <property type="protein sequence ID" value="AWL11973.1"/>
    <property type="molecule type" value="Genomic_DNA"/>
</dbReference>
<evidence type="ECO:0000256" key="8">
    <source>
        <dbReference type="PIRSR" id="PIRSR625705-1"/>
    </source>
</evidence>
<dbReference type="SUPFAM" id="SSF51445">
    <property type="entry name" value="(Trans)glycosidases"/>
    <property type="match status" value="1"/>
</dbReference>
<dbReference type="Gene3D" id="2.60.40.290">
    <property type="match status" value="1"/>
</dbReference>
<evidence type="ECO:0000256" key="1">
    <source>
        <dbReference type="ARBA" id="ARBA00001231"/>
    </source>
</evidence>
<feature type="active site" description="Proton donor" evidence="8">
    <location>
        <position position="533"/>
    </location>
</feature>
<dbReference type="PANTHER" id="PTHR22600">
    <property type="entry name" value="BETA-HEXOSAMINIDASE"/>
    <property type="match status" value="1"/>
</dbReference>
<dbReference type="SUPFAM" id="SSF81296">
    <property type="entry name" value="E set domains"/>
    <property type="match status" value="1"/>
</dbReference>
<keyword evidence="5 10" id="KW-0326">Glycosidase</keyword>
<proteinExistence type="inferred from homology"/>
<dbReference type="GO" id="GO:0030203">
    <property type="term" value="P:glycosaminoglycan metabolic process"/>
    <property type="evidence" value="ECO:0007669"/>
    <property type="project" value="TreeGrafter"/>
</dbReference>
<dbReference type="Pfam" id="PF00728">
    <property type="entry name" value="Glyco_hydro_20"/>
    <property type="match status" value="1"/>
</dbReference>
<dbReference type="InterPro" id="IPR025705">
    <property type="entry name" value="Beta_hexosaminidase_sua/sub"/>
</dbReference>
<dbReference type="GO" id="GO:0005975">
    <property type="term" value="P:carbohydrate metabolic process"/>
    <property type="evidence" value="ECO:0007669"/>
    <property type="project" value="InterPro"/>
</dbReference>
<evidence type="ECO:0000256" key="5">
    <source>
        <dbReference type="ARBA" id="ARBA00023295"/>
    </source>
</evidence>
<evidence type="ECO:0000256" key="2">
    <source>
        <dbReference type="ARBA" id="ARBA00006285"/>
    </source>
</evidence>
<organism evidence="10 11">
    <name type="scientific">Saliniradius amylolyticus</name>
    <dbReference type="NCBI Taxonomy" id="2183582"/>
    <lineage>
        <taxon>Bacteria</taxon>
        <taxon>Pseudomonadati</taxon>
        <taxon>Pseudomonadota</taxon>
        <taxon>Gammaproteobacteria</taxon>
        <taxon>Alteromonadales</taxon>
        <taxon>Alteromonadaceae</taxon>
        <taxon>Saliniradius</taxon>
    </lineage>
</organism>
<dbReference type="Pfam" id="PF03174">
    <property type="entry name" value="CHB_HEX_C"/>
    <property type="match status" value="1"/>
</dbReference>
<dbReference type="InterPro" id="IPR029018">
    <property type="entry name" value="Hex-like_dom2"/>
</dbReference>
<evidence type="ECO:0000313" key="11">
    <source>
        <dbReference type="Proteomes" id="UP000245728"/>
    </source>
</evidence>
<dbReference type="PROSITE" id="PS51257">
    <property type="entry name" value="PROKAR_LIPOPROTEIN"/>
    <property type="match status" value="1"/>
</dbReference>
<dbReference type="InterPro" id="IPR008965">
    <property type="entry name" value="CBM2/CBM3_carb-bd_dom_sf"/>
</dbReference>
<comment type="similarity">
    <text evidence="2">Belongs to the glycosyl hydrolase 20 family.</text>
</comment>
<dbReference type="GO" id="GO:0030247">
    <property type="term" value="F:polysaccharide binding"/>
    <property type="evidence" value="ECO:0007669"/>
    <property type="project" value="InterPro"/>
</dbReference>
<dbReference type="InterPro" id="IPR004866">
    <property type="entry name" value="CHB/HEX_N_dom"/>
</dbReference>
<dbReference type="Proteomes" id="UP000245728">
    <property type="component" value="Chromosome"/>
</dbReference>
<dbReference type="KEGG" id="salh:HMF8227_01498"/>
<dbReference type="PRINTS" id="PR00738">
    <property type="entry name" value="GLHYDRLASE20"/>
</dbReference>
<dbReference type="Gene3D" id="2.60.40.10">
    <property type="entry name" value="Immunoglobulins"/>
    <property type="match status" value="1"/>
</dbReference>
<gene>
    <name evidence="10" type="ORF">HMF8227_01498</name>
</gene>
<evidence type="ECO:0000256" key="7">
    <source>
        <dbReference type="ARBA" id="ARBA00033000"/>
    </source>
</evidence>
<evidence type="ECO:0000256" key="3">
    <source>
        <dbReference type="ARBA" id="ARBA00012663"/>
    </source>
</evidence>
<dbReference type="GO" id="GO:0016020">
    <property type="term" value="C:membrane"/>
    <property type="evidence" value="ECO:0007669"/>
    <property type="project" value="TreeGrafter"/>
</dbReference>
<reference evidence="10 11" key="1">
    <citation type="submission" date="2018-05" db="EMBL/GenBank/DDBJ databases">
        <title>Salinimonas sp. HMF8227 Genome sequencing and assembly.</title>
        <authorList>
            <person name="Kang H."/>
            <person name="Kang J."/>
            <person name="Cha I."/>
            <person name="Kim H."/>
            <person name="Joh K."/>
        </authorList>
    </citation>
    <scope>NUCLEOTIDE SEQUENCE [LARGE SCALE GENOMIC DNA]</scope>
    <source>
        <strain evidence="10 11">HMF8227</strain>
    </source>
</reference>
<dbReference type="Gene3D" id="3.20.20.80">
    <property type="entry name" value="Glycosidases"/>
    <property type="match status" value="1"/>
</dbReference>
<dbReference type="Pfam" id="PF03173">
    <property type="entry name" value="CHB_HEX"/>
    <property type="match status" value="1"/>
</dbReference>
<sequence length="855" mass="96310">MKTIVYTTALIGAMSISGCAPQNEGLSQQQLHRFAQQLDLTFRVNDNLSAKDCSETLGGGQCFSGELVLRSPLPFESNNWAIYFSNTKPIQSDSSDAFDITHINGDLHALTPTKNFTGFEADASLEIPFKGTFWSISQTDATPNYFIVSGELEPEIIQSTQEQVNTSTEEAYLPFVAEFKRPEQYKRSEQDNSPLADAEHLYQYYQNLQASTAAESQPRIIPKPAQSNWTGDTMSLDKGLQLPADFLSSALGKLFSLESLPLSQTGLLVQLNQDDDIAKQGYQLDIGDTIQLRYRDTAGQFYGLITLAGLYDPDSNSLPKGQIQDQPRYDFRGVHLDVARNFHSKTFIEKLLDQMALLKLNKLHLHLADDEGWRLEIPGLPELTDIGGYRCFDLTERRCLQPQLGSGPFKDTSVNGYLSVTEYQQLLQYAAERHIEIIPSLDMPGHSRAAIKSMEVRYQRLMAEGKTEQAQRYRLVEPEDKTVYSSVQYYNDNTLNPCIDSTYRFVEKVLSEVQAMHQAVGVPIQRYHIGADETEGAWVDSPACQALMQQQGINEADKLTGYFIEKVTATVAGMGVTAGAWSDGLSHVDAQKLPEQIHANVWGTLYWDGAKTAHQMANTGWDVVLSIPDVLYFDFPYSAHPDEPGYYWATRSTDSFQVFQFMPDNLPVHAEIWRDRMGNAFRVEDNTPLQDDARAYGIQGQLWSETLRLDSQVSYMLFPRLHALAERAWHKADWELAYTAGQSYGPDTNYFDQAHRQQQLADWQGFAGTLVTGYLPLLTQQELMFRLPPPGAVIEHGVLSIALPWPHLEAEYRTHNGKWQTYKAPVETDTPINVRTRLPGTDKVSRAFFLNNDSK</sequence>
<keyword evidence="11" id="KW-1185">Reference proteome</keyword>
<dbReference type="RefSeq" id="WP_162558542.1">
    <property type="nucleotide sequence ID" value="NZ_CP029347.1"/>
</dbReference>
<dbReference type="SMART" id="SM01081">
    <property type="entry name" value="CHB_HEX"/>
    <property type="match status" value="1"/>
</dbReference>
<dbReference type="InterPro" id="IPR004867">
    <property type="entry name" value="CHB_C_dom"/>
</dbReference>
<evidence type="ECO:0000256" key="4">
    <source>
        <dbReference type="ARBA" id="ARBA00022801"/>
    </source>
</evidence>
<name>A0A2S2E2V9_9ALTE</name>
<dbReference type="SUPFAM" id="SSF55545">
    <property type="entry name" value="beta-N-acetylhexosaminidase-like domain"/>
    <property type="match status" value="1"/>
</dbReference>
<feature type="domain" description="Chitobiase/beta-hexosaminidases N-terminal" evidence="9">
    <location>
        <begin position="36"/>
        <end position="200"/>
    </location>
</feature>
<dbReference type="GO" id="GO:0004563">
    <property type="term" value="F:beta-N-acetylhexosaminidase activity"/>
    <property type="evidence" value="ECO:0007669"/>
    <property type="project" value="UniProtKB-EC"/>
</dbReference>
<dbReference type="InterPro" id="IPR014756">
    <property type="entry name" value="Ig_E-set"/>
</dbReference>
<protein>
    <recommendedName>
        <fullName evidence="3">beta-N-acetylhexosaminidase</fullName>
        <ecNumber evidence="3">3.2.1.52</ecNumber>
    </recommendedName>
    <alternativeName>
        <fullName evidence="6">Beta-N-acetylhexosaminidase</fullName>
    </alternativeName>
    <alternativeName>
        <fullName evidence="7">N-acetyl-beta-glucosaminidase</fullName>
    </alternativeName>
</protein>
<dbReference type="InterPro" id="IPR015882">
    <property type="entry name" value="HEX_bac_N"/>
</dbReference>
<evidence type="ECO:0000313" key="10">
    <source>
        <dbReference type="EMBL" id="AWL11973.1"/>
    </source>
</evidence>
<evidence type="ECO:0000259" key="9">
    <source>
        <dbReference type="SMART" id="SM01081"/>
    </source>
</evidence>
<dbReference type="Gene3D" id="3.30.379.10">
    <property type="entry name" value="Chitobiase/beta-hexosaminidase domain 2-like"/>
    <property type="match status" value="1"/>
</dbReference>